<evidence type="ECO:0000313" key="2">
    <source>
        <dbReference type="EMBL" id="EOA92125.1"/>
    </source>
</evidence>
<name>R0J5G9_EXST2</name>
<dbReference type="HOGENOM" id="CLU_070614_1_1_1"/>
<protein>
    <recommendedName>
        <fullName evidence="1">DUF7918 domain-containing protein</fullName>
    </recommendedName>
</protein>
<dbReference type="OrthoDB" id="3364132at2759"/>
<dbReference type="AlphaFoldDB" id="R0J5G9"/>
<reference evidence="2 3" key="1">
    <citation type="journal article" date="2012" name="PLoS Pathog.">
        <title>Diverse lifestyles and strategies of plant pathogenesis encoded in the genomes of eighteen Dothideomycetes fungi.</title>
        <authorList>
            <person name="Ohm R.A."/>
            <person name="Feau N."/>
            <person name="Henrissat B."/>
            <person name="Schoch C.L."/>
            <person name="Horwitz B.A."/>
            <person name="Barry K.W."/>
            <person name="Condon B.J."/>
            <person name="Copeland A.C."/>
            <person name="Dhillon B."/>
            <person name="Glaser F."/>
            <person name="Hesse C.N."/>
            <person name="Kosti I."/>
            <person name="LaButti K."/>
            <person name="Lindquist E.A."/>
            <person name="Lucas S."/>
            <person name="Salamov A.A."/>
            <person name="Bradshaw R.E."/>
            <person name="Ciuffetti L."/>
            <person name="Hamelin R.C."/>
            <person name="Kema G.H.J."/>
            <person name="Lawrence C."/>
            <person name="Scott J.A."/>
            <person name="Spatafora J.W."/>
            <person name="Turgeon B.G."/>
            <person name="de Wit P.J.G.M."/>
            <person name="Zhong S."/>
            <person name="Goodwin S.B."/>
            <person name="Grigoriev I.V."/>
        </authorList>
    </citation>
    <scope>NUCLEOTIDE SEQUENCE [LARGE SCALE GENOMIC DNA]</scope>
    <source>
        <strain evidence="3">28A</strain>
    </source>
</reference>
<dbReference type="EMBL" id="KB908481">
    <property type="protein sequence ID" value="EOA92125.1"/>
    <property type="molecule type" value="Genomic_DNA"/>
</dbReference>
<dbReference type="InterPro" id="IPR057678">
    <property type="entry name" value="DUF7918"/>
</dbReference>
<evidence type="ECO:0000259" key="1">
    <source>
        <dbReference type="Pfam" id="PF25534"/>
    </source>
</evidence>
<proteinExistence type="predicted"/>
<dbReference type="Pfam" id="PF25534">
    <property type="entry name" value="DUF7918"/>
    <property type="match status" value="1"/>
</dbReference>
<organism evidence="2 3">
    <name type="scientific">Exserohilum turcicum (strain 28A)</name>
    <name type="common">Northern leaf blight fungus</name>
    <name type="synonym">Setosphaeria turcica</name>
    <dbReference type="NCBI Taxonomy" id="671987"/>
    <lineage>
        <taxon>Eukaryota</taxon>
        <taxon>Fungi</taxon>
        <taxon>Dikarya</taxon>
        <taxon>Ascomycota</taxon>
        <taxon>Pezizomycotina</taxon>
        <taxon>Dothideomycetes</taxon>
        <taxon>Pleosporomycetidae</taxon>
        <taxon>Pleosporales</taxon>
        <taxon>Pleosporineae</taxon>
        <taxon>Pleosporaceae</taxon>
        <taxon>Exserohilum</taxon>
    </lineage>
</organism>
<evidence type="ECO:0000313" key="3">
    <source>
        <dbReference type="Proteomes" id="UP000016935"/>
    </source>
</evidence>
<dbReference type="PANTHER" id="PTHR36223">
    <property type="entry name" value="BETA-LACTAMASE-TYPE TRANSPEPTIDASE FOLD DOMAIN CONTAINING PROTEIN"/>
    <property type="match status" value="1"/>
</dbReference>
<dbReference type="STRING" id="671987.R0J5G9"/>
<sequence length="307" mass="34842">MAILQEYPTLQVSIVCDGLALPEFDNDEHEMPGAVTKYIEAKSTAEFAVQFDLYKPYPVHAMSIQLSIDGKLVRSRIIGNHQYKRRTASVARTFDEVVSKIADGQCTIQKFCFSELEIDDSDSCALERSTPKDLRSMGVITLRAYYIYNLREVPMKERTVDRKRYDMGPISEKMLKGKALTHRTGLGTAVNMAYETSPTHTIFDYVDPYSMPFATFHFKYRSRAALQSLLIIPRSPSPDPRQATNSNVLKMDEFPESHDREGMAEDMKQQLGVKREHGAIGSDDEVVFVSATKRIRYMNGVELIDLT</sequence>
<dbReference type="PANTHER" id="PTHR36223:SF1">
    <property type="entry name" value="TRANSCRIPTION ELONGATION FACTOR EAF N-TERMINAL DOMAIN-CONTAINING PROTEIN"/>
    <property type="match status" value="1"/>
</dbReference>
<gene>
    <name evidence="2" type="ORF">SETTUDRAFT_84864</name>
</gene>
<keyword evidence="3" id="KW-1185">Reference proteome</keyword>
<reference evidence="2 3" key="2">
    <citation type="journal article" date="2013" name="PLoS Genet.">
        <title>Comparative genome structure, secondary metabolite, and effector coding capacity across Cochliobolus pathogens.</title>
        <authorList>
            <person name="Condon B.J."/>
            <person name="Leng Y."/>
            <person name="Wu D."/>
            <person name="Bushley K.E."/>
            <person name="Ohm R.A."/>
            <person name="Otillar R."/>
            <person name="Martin J."/>
            <person name="Schackwitz W."/>
            <person name="Grimwood J."/>
            <person name="MohdZainudin N."/>
            <person name="Xue C."/>
            <person name="Wang R."/>
            <person name="Manning V.A."/>
            <person name="Dhillon B."/>
            <person name="Tu Z.J."/>
            <person name="Steffenson B.J."/>
            <person name="Salamov A."/>
            <person name="Sun H."/>
            <person name="Lowry S."/>
            <person name="LaButti K."/>
            <person name="Han J."/>
            <person name="Copeland A."/>
            <person name="Lindquist E."/>
            <person name="Barry K."/>
            <person name="Schmutz J."/>
            <person name="Baker S.E."/>
            <person name="Ciuffetti L.M."/>
            <person name="Grigoriev I.V."/>
            <person name="Zhong S."/>
            <person name="Turgeon B.G."/>
        </authorList>
    </citation>
    <scope>NUCLEOTIDE SEQUENCE [LARGE SCALE GENOMIC DNA]</scope>
    <source>
        <strain evidence="3">28A</strain>
    </source>
</reference>
<accession>R0J5G9</accession>
<feature type="domain" description="DUF7918" evidence="1">
    <location>
        <begin position="10"/>
        <end position="235"/>
    </location>
</feature>
<dbReference type="GeneID" id="19405485"/>
<dbReference type="eggNOG" id="ENOG502SAV6">
    <property type="taxonomic scope" value="Eukaryota"/>
</dbReference>
<dbReference type="Proteomes" id="UP000016935">
    <property type="component" value="Unassembled WGS sequence"/>
</dbReference>
<dbReference type="RefSeq" id="XP_008020363.1">
    <property type="nucleotide sequence ID" value="XM_008022172.1"/>
</dbReference>